<feature type="domain" description="DUF4240" evidence="1">
    <location>
        <begin position="1"/>
        <end position="124"/>
    </location>
</feature>
<dbReference type="Pfam" id="PF14024">
    <property type="entry name" value="DUF4240"/>
    <property type="match status" value="1"/>
</dbReference>
<name>A0A517Q3H2_9PLAN</name>
<evidence type="ECO:0000313" key="3">
    <source>
        <dbReference type="Proteomes" id="UP000315647"/>
    </source>
</evidence>
<dbReference type="AlphaFoldDB" id="A0A517Q3H2"/>
<keyword evidence="3" id="KW-1185">Reference proteome</keyword>
<dbReference type="EMBL" id="CP037421">
    <property type="protein sequence ID" value="QDT26159.1"/>
    <property type="molecule type" value="Genomic_DNA"/>
</dbReference>
<dbReference type="RefSeq" id="WP_197997501.1">
    <property type="nucleotide sequence ID" value="NZ_CP037421.1"/>
</dbReference>
<sequence length="176" mass="19970">MDQNQFWEIINRACRSDPESAEEWDSLLVAELVKLSPEEIIEWNHIFDSLEAQANQVDLWAAAYIINGGASEDGFYYFRCWLIGMGKEIYSAAVANPDSLADVATPEWFSEGIDAEAEIYGAAHDAWMQVTGQPDTADYPARNESTETIGEEWDFEDIDLIRQHLPRLAALYEDEI</sequence>
<accession>A0A517Q3H2</accession>
<reference evidence="2 3" key="1">
    <citation type="submission" date="2019-03" db="EMBL/GenBank/DDBJ databases">
        <title>Deep-cultivation of Planctomycetes and their phenomic and genomic characterization uncovers novel biology.</title>
        <authorList>
            <person name="Wiegand S."/>
            <person name="Jogler M."/>
            <person name="Boedeker C."/>
            <person name="Pinto D."/>
            <person name="Vollmers J."/>
            <person name="Rivas-Marin E."/>
            <person name="Kohn T."/>
            <person name="Peeters S.H."/>
            <person name="Heuer A."/>
            <person name="Rast P."/>
            <person name="Oberbeckmann S."/>
            <person name="Bunk B."/>
            <person name="Jeske O."/>
            <person name="Meyerdierks A."/>
            <person name="Storesund J.E."/>
            <person name="Kallscheuer N."/>
            <person name="Luecker S."/>
            <person name="Lage O.M."/>
            <person name="Pohl T."/>
            <person name="Merkel B.J."/>
            <person name="Hornburger P."/>
            <person name="Mueller R.-W."/>
            <person name="Bruemmer F."/>
            <person name="Labrenz M."/>
            <person name="Spormann A.M."/>
            <person name="Op den Camp H."/>
            <person name="Overmann J."/>
            <person name="Amann R."/>
            <person name="Jetten M.S.M."/>
            <person name="Mascher T."/>
            <person name="Medema M.H."/>
            <person name="Devos D.P."/>
            <person name="Kaster A.-K."/>
            <person name="Ovreas L."/>
            <person name="Rohde M."/>
            <person name="Galperin M.Y."/>
            <person name="Jogler C."/>
        </authorList>
    </citation>
    <scope>NUCLEOTIDE SEQUENCE [LARGE SCALE GENOMIC DNA]</scope>
    <source>
        <strain evidence="2 3">Enr10</strain>
    </source>
</reference>
<dbReference type="Proteomes" id="UP000315647">
    <property type="component" value="Chromosome"/>
</dbReference>
<gene>
    <name evidence="2" type="ORF">Enr10x_14590</name>
</gene>
<organism evidence="2 3">
    <name type="scientific">Gimesia panareensis</name>
    <dbReference type="NCBI Taxonomy" id="2527978"/>
    <lineage>
        <taxon>Bacteria</taxon>
        <taxon>Pseudomonadati</taxon>
        <taxon>Planctomycetota</taxon>
        <taxon>Planctomycetia</taxon>
        <taxon>Planctomycetales</taxon>
        <taxon>Planctomycetaceae</taxon>
        <taxon>Gimesia</taxon>
    </lineage>
</organism>
<protein>
    <recommendedName>
        <fullName evidence="1">DUF4240 domain-containing protein</fullName>
    </recommendedName>
</protein>
<evidence type="ECO:0000313" key="2">
    <source>
        <dbReference type="EMBL" id="QDT26159.1"/>
    </source>
</evidence>
<proteinExistence type="predicted"/>
<evidence type="ECO:0000259" key="1">
    <source>
        <dbReference type="Pfam" id="PF14024"/>
    </source>
</evidence>
<dbReference type="InterPro" id="IPR025334">
    <property type="entry name" value="DUF4240"/>
</dbReference>